<evidence type="ECO:0000256" key="4">
    <source>
        <dbReference type="ARBA" id="ARBA00023014"/>
    </source>
</evidence>
<dbReference type="AlphaFoldDB" id="A0A3B0MQN2"/>
<dbReference type="InterPro" id="IPR018967">
    <property type="entry name" value="FeS-contain_CDGSH-typ"/>
</dbReference>
<organism evidence="6 7">
    <name type="scientific">Roseinatronobacter ekhonensis</name>
    <dbReference type="NCBI Taxonomy" id="254356"/>
    <lineage>
        <taxon>Bacteria</taxon>
        <taxon>Pseudomonadati</taxon>
        <taxon>Pseudomonadota</taxon>
        <taxon>Alphaproteobacteria</taxon>
        <taxon>Rhodobacterales</taxon>
        <taxon>Paracoccaceae</taxon>
        <taxon>Roseinatronobacter</taxon>
    </lineage>
</organism>
<sequence length="217" mass="22521">MPDLPKITPAPNGPLIVATPPDLTGAFDADLSDKPKVALCRCGASANKPYCDGAHAKIGFDSTPDHTRLRNTPVDYSGEVAGVAVTISYTPALCTHAAQCQARAAQVFDPKKKPWIQPENGTLNAILDVIAACPSGALRVAVGDQPAQHMTTGAVAIGVEKDGPYHVTNMALAADFNGAGASRAKYSLCRCGLSKNKPFCDGTHHDAAWSDGNSAAQ</sequence>
<dbReference type="Pfam" id="PF06902">
    <property type="entry name" value="Fer4_19"/>
    <property type="match status" value="1"/>
</dbReference>
<dbReference type="PANTHER" id="PTHR46491:SF3">
    <property type="entry name" value="CDGSH IRON-SULFUR DOMAIN-CONTAINING PROTEIN 3, MITOCHONDRIAL"/>
    <property type="match status" value="1"/>
</dbReference>
<proteinExistence type="predicted"/>
<dbReference type="GO" id="GO:0005737">
    <property type="term" value="C:cytoplasm"/>
    <property type="evidence" value="ECO:0007669"/>
    <property type="project" value="UniProtKB-ARBA"/>
</dbReference>
<dbReference type="GO" id="GO:0046872">
    <property type="term" value="F:metal ion binding"/>
    <property type="evidence" value="ECO:0007669"/>
    <property type="project" value="UniProtKB-KW"/>
</dbReference>
<dbReference type="SMART" id="SM00704">
    <property type="entry name" value="ZnF_CDGSH"/>
    <property type="match status" value="2"/>
</dbReference>
<protein>
    <recommendedName>
        <fullName evidence="5">Iron-binding zinc finger CDGSH type domain-containing protein</fullName>
    </recommendedName>
</protein>
<accession>A0A3B0MQN2</accession>
<keyword evidence="1" id="KW-0001">2Fe-2S</keyword>
<evidence type="ECO:0000313" key="6">
    <source>
        <dbReference type="EMBL" id="SUZ33327.1"/>
    </source>
</evidence>
<keyword evidence="2" id="KW-0479">Metal-binding</keyword>
<dbReference type="GO" id="GO:0051537">
    <property type="term" value="F:2 iron, 2 sulfur cluster binding"/>
    <property type="evidence" value="ECO:0007669"/>
    <property type="project" value="UniProtKB-KW"/>
</dbReference>
<dbReference type="InterPro" id="IPR052950">
    <property type="entry name" value="CISD"/>
</dbReference>
<evidence type="ECO:0000256" key="1">
    <source>
        <dbReference type="ARBA" id="ARBA00022714"/>
    </source>
</evidence>
<keyword evidence="3" id="KW-0408">Iron</keyword>
<feature type="domain" description="Iron-binding zinc finger CDGSH type" evidence="5">
    <location>
        <begin position="24"/>
        <end position="61"/>
    </location>
</feature>
<dbReference type="PANTHER" id="PTHR46491">
    <property type="entry name" value="CDGSH IRON SULFUR DOMAIN PROTEIN HOMOLOG"/>
    <property type="match status" value="1"/>
</dbReference>
<name>A0A3B0MQN2_9RHOB</name>
<evidence type="ECO:0000256" key="3">
    <source>
        <dbReference type="ARBA" id="ARBA00023004"/>
    </source>
</evidence>
<dbReference type="EMBL" id="UIHC01000045">
    <property type="protein sequence ID" value="SUZ33327.1"/>
    <property type="molecule type" value="Genomic_DNA"/>
</dbReference>
<dbReference type="InterPro" id="IPR010693">
    <property type="entry name" value="Divergent_4Fe-4S_mono-cluster"/>
</dbReference>
<dbReference type="Gene3D" id="3.40.5.90">
    <property type="entry name" value="CDGSH iron-sulfur domain, mitoNEET-type"/>
    <property type="match status" value="2"/>
</dbReference>
<gene>
    <name evidence="6" type="ORF">ROE7235_03096</name>
</gene>
<keyword evidence="4" id="KW-0411">Iron-sulfur</keyword>
<dbReference type="OrthoDB" id="9795032at2"/>
<dbReference type="InterPro" id="IPR042216">
    <property type="entry name" value="MitoNEET_CISD"/>
</dbReference>
<evidence type="ECO:0000256" key="2">
    <source>
        <dbReference type="ARBA" id="ARBA00022723"/>
    </source>
</evidence>
<evidence type="ECO:0000259" key="5">
    <source>
        <dbReference type="SMART" id="SM00704"/>
    </source>
</evidence>
<dbReference type="RefSeq" id="WP_121096397.1">
    <property type="nucleotide sequence ID" value="NZ_UIHC01000045.1"/>
</dbReference>
<dbReference type="Pfam" id="PF09360">
    <property type="entry name" value="zf-CDGSH"/>
    <property type="match status" value="2"/>
</dbReference>
<evidence type="ECO:0000313" key="7">
    <source>
        <dbReference type="Proteomes" id="UP000272908"/>
    </source>
</evidence>
<dbReference type="Proteomes" id="UP000272908">
    <property type="component" value="Unassembled WGS sequence"/>
</dbReference>
<keyword evidence="7" id="KW-1185">Reference proteome</keyword>
<reference evidence="7" key="1">
    <citation type="submission" date="2018-08" db="EMBL/GenBank/DDBJ databases">
        <authorList>
            <person name="Rodrigo-Torres L."/>
            <person name="Arahal R. D."/>
            <person name="Lucena T."/>
        </authorList>
    </citation>
    <scope>NUCLEOTIDE SEQUENCE [LARGE SCALE GENOMIC DNA]</scope>
    <source>
        <strain evidence="7">CECT 7235</strain>
    </source>
</reference>
<feature type="domain" description="Iron-binding zinc finger CDGSH type" evidence="5">
    <location>
        <begin position="169"/>
        <end position="210"/>
    </location>
</feature>